<reference evidence="3" key="1">
    <citation type="submission" date="2014-05" db="EMBL/GenBank/DDBJ databases">
        <authorList>
            <person name="Chronopoulou M."/>
        </authorList>
    </citation>
    <scope>NUCLEOTIDE SEQUENCE</scope>
    <source>
        <tissue evidence="3">Whole organism</tissue>
    </source>
</reference>
<protein>
    <submittedName>
        <fullName evidence="2">(salmon louse) hypothetical protein</fullName>
    </submittedName>
</protein>
<proteinExistence type="predicted"/>
<feature type="compositionally biased region" description="Low complexity" evidence="1">
    <location>
        <begin position="65"/>
        <end position="77"/>
    </location>
</feature>
<accession>A0A0K2VA48</accession>
<gene>
    <name evidence="2" type="ORF">LSAA_14288</name>
</gene>
<evidence type="ECO:0000313" key="3">
    <source>
        <dbReference type="EMBL" id="CDW47210.1"/>
    </source>
</evidence>
<feature type="compositionally biased region" description="Polar residues" evidence="1">
    <location>
        <begin position="33"/>
        <end position="51"/>
    </location>
</feature>
<feature type="compositionally biased region" description="Low complexity" evidence="1">
    <location>
        <begin position="131"/>
        <end position="145"/>
    </location>
</feature>
<name>A0A0K2VA48_LEPSM</name>
<dbReference type="Proteomes" id="UP000675881">
    <property type="component" value="Chromosome 8"/>
</dbReference>
<dbReference type="EMBL" id="HACA01029849">
    <property type="protein sequence ID" value="CDW47210.1"/>
    <property type="molecule type" value="Transcribed_RNA"/>
</dbReference>
<dbReference type="AlphaFoldDB" id="A0A0K2VA48"/>
<evidence type="ECO:0000313" key="4">
    <source>
        <dbReference type="Proteomes" id="UP000675881"/>
    </source>
</evidence>
<reference evidence="2" key="2">
    <citation type="submission" date="2021-02" db="EMBL/GenBank/DDBJ databases">
        <authorList>
            <person name="Bekaert M."/>
        </authorList>
    </citation>
    <scope>NUCLEOTIDE SEQUENCE</scope>
    <source>
        <strain evidence="2">IoA-00</strain>
    </source>
</reference>
<organism evidence="3">
    <name type="scientific">Lepeophtheirus salmonis</name>
    <name type="common">Salmon louse</name>
    <name type="synonym">Caligus salmonis</name>
    <dbReference type="NCBI Taxonomy" id="72036"/>
    <lineage>
        <taxon>Eukaryota</taxon>
        <taxon>Metazoa</taxon>
        <taxon>Ecdysozoa</taxon>
        <taxon>Arthropoda</taxon>
        <taxon>Crustacea</taxon>
        <taxon>Multicrustacea</taxon>
        <taxon>Hexanauplia</taxon>
        <taxon>Copepoda</taxon>
        <taxon>Siphonostomatoida</taxon>
        <taxon>Caligidae</taxon>
        <taxon>Lepeophtheirus</taxon>
    </lineage>
</organism>
<feature type="compositionally biased region" description="Polar residues" evidence="1">
    <location>
        <begin position="1"/>
        <end position="11"/>
    </location>
</feature>
<evidence type="ECO:0000256" key="1">
    <source>
        <dbReference type="SAM" id="MobiDB-lite"/>
    </source>
</evidence>
<feature type="region of interest" description="Disordered" evidence="1">
    <location>
        <begin position="1"/>
        <end position="145"/>
    </location>
</feature>
<evidence type="ECO:0000313" key="2">
    <source>
        <dbReference type="EMBL" id="CAF3030126.1"/>
    </source>
</evidence>
<dbReference type="EMBL" id="HG994587">
    <property type="protein sequence ID" value="CAF3030126.1"/>
    <property type="molecule type" value="Genomic_DNA"/>
</dbReference>
<sequence length="247" mass="26341">MNHRFSGSSPKASRGLPSPGGHRGSGTPKPSLRRSNPNSPAPHSSKISPPNSVFPPNKQAMLQESSGVSSPSSPSVPNTGAGGSASPSVPVTPSSKSRVTSKPTTHNTPSGTDSCRMREFSTSSNNSLQQPTTSRSGGSGLLTASLSPLGPHHKSVEEFIDAHGSNEPKTYIQGNCPEIISNGMTELHNKIGEFVIGFENVQKSSNLLLSQWEETLEDVENYSKKLRDMKEMFKCRITQLNSTLKSK</sequence>
<keyword evidence="4" id="KW-1185">Reference proteome</keyword>
<feature type="compositionally biased region" description="Polar residues" evidence="1">
    <location>
        <begin position="120"/>
        <end position="130"/>
    </location>
</feature>
<feature type="compositionally biased region" description="Low complexity" evidence="1">
    <location>
        <begin position="86"/>
        <end position="105"/>
    </location>
</feature>